<dbReference type="InterPro" id="IPR029039">
    <property type="entry name" value="Flavoprotein-like_sf"/>
</dbReference>
<evidence type="ECO:0000256" key="4">
    <source>
        <dbReference type="ARBA" id="ARBA00023027"/>
    </source>
</evidence>
<comment type="catalytic activity">
    <reaction evidence="6">
        <text>2 a quinone + NADH + H(+) = 2 a 1,4-benzosemiquinone + NAD(+)</text>
        <dbReference type="Rhea" id="RHEA:65952"/>
        <dbReference type="ChEBI" id="CHEBI:15378"/>
        <dbReference type="ChEBI" id="CHEBI:57540"/>
        <dbReference type="ChEBI" id="CHEBI:57945"/>
        <dbReference type="ChEBI" id="CHEBI:132124"/>
        <dbReference type="ChEBI" id="CHEBI:134225"/>
    </reaction>
</comment>
<evidence type="ECO:0000256" key="1">
    <source>
        <dbReference type="ARBA" id="ARBA00022630"/>
    </source>
</evidence>
<evidence type="ECO:0000313" key="9">
    <source>
        <dbReference type="Proteomes" id="UP001564408"/>
    </source>
</evidence>
<feature type="domain" description="Flavodoxin-like fold" evidence="7">
    <location>
        <begin position="2"/>
        <end position="197"/>
    </location>
</feature>
<dbReference type="RefSeq" id="WP_369665208.1">
    <property type="nucleotide sequence ID" value="NZ_JBDKXB010000001.1"/>
</dbReference>
<feature type="binding site" evidence="6">
    <location>
        <begin position="140"/>
        <end position="143"/>
    </location>
    <ligand>
        <name>FMN</name>
        <dbReference type="ChEBI" id="CHEBI:58210"/>
    </ligand>
</feature>
<keyword evidence="3 6" id="KW-0560">Oxidoreductase</keyword>
<dbReference type="InterPro" id="IPR023048">
    <property type="entry name" value="NADH:quinone_OxRdtase_FMN_depd"/>
</dbReference>
<dbReference type="InterPro" id="IPR050104">
    <property type="entry name" value="FMN-dep_NADH:Q_OxRdtase_AzoR1"/>
</dbReference>
<name>A0ABV4BBG8_9GAMM</name>
<proteinExistence type="inferred from homology"/>
<dbReference type="HAMAP" id="MF_01216">
    <property type="entry name" value="Azoreductase_type1"/>
    <property type="match status" value="1"/>
</dbReference>
<feature type="binding site" evidence="6">
    <location>
        <position position="10"/>
    </location>
    <ligand>
        <name>FMN</name>
        <dbReference type="ChEBI" id="CHEBI:58210"/>
    </ligand>
</feature>
<evidence type="ECO:0000256" key="6">
    <source>
        <dbReference type="HAMAP-Rule" id="MF_01216"/>
    </source>
</evidence>
<accession>A0ABV4BBG8</accession>
<dbReference type="PANTHER" id="PTHR43741:SF2">
    <property type="entry name" value="FMN-DEPENDENT NADH:QUINONE OXIDOREDUCTASE"/>
    <property type="match status" value="1"/>
</dbReference>
<dbReference type="InterPro" id="IPR003680">
    <property type="entry name" value="Flavodoxin_fold"/>
</dbReference>
<dbReference type="Proteomes" id="UP001564408">
    <property type="component" value="Unassembled WGS sequence"/>
</dbReference>
<comment type="catalytic activity">
    <reaction evidence="5">
        <text>N,N-dimethyl-1,4-phenylenediamine + anthranilate + 2 NAD(+) = 2-(4-dimethylaminophenyl)diazenylbenzoate + 2 NADH + 2 H(+)</text>
        <dbReference type="Rhea" id="RHEA:55872"/>
        <dbReference type="ChEBI" id="CHEBI:15378"/>
        <dbReference type="ChEBI" id="CHEBI:15783"/>
        <dbReference type="ChEBI" id="CHEBI:16567"/>
        <dbReference type="ChEBI" id="CHEBI:57540"/>
        <dbReference type="ChEBI" id="CHEBI:57945"/>
        <dbReference type="ChEBI" id="CHEBI:71579"/>
        <dbReference type="EC" id="1.7.1.17"/>
    </reaction>
    <physiologicalReaction direction="right-to-left" evidence="5">
        <dbReference type="Rhea" id="RHEA:55874"/>
    </physiologicalReaction>
</comment>
<dbReference type="Pfam" id="PF02525">
    <property type="entry name" value="Flavodoxin_2"/>
    <property type="match status" value="1"/>
</dbReference>
<keyword evidence="2 6" id="KW-0288">FMN</keyword>
<comment type="function">
    <text evidence="6">Also exhibits azoreductase activity. Catalyzes the reductive cleavage of the azo bond in aromatic azo compounds to the corresponding amines.</text>
</comment>
<dbReference type="EC" id="1.7.1.17" evidence="6"/>
<evidence type="ECO:0000256" key="5">
    <source>
        <dbReference type="ARBA" id="ARBA00048542"/>
    </source>
</evidence>
<sequence length="201" mass="22006">MTKVLHIDSSLFSGQGVSSTLAADLVRRLRQRDPSVAITHRDLGRDPIPHLDATRLSALSTSETERSPEQQAVVDEADRLIRELQDADLLLLGVPMYNFGIPSPLKAWFDHVARAGVTFRYTAQGPEGLIRNTRAVVVTSRGGRHRGQPTDTQTSYLTTMLGFLGIEDVRFIYAEGLNLGEAERRAGLAGANDEIERLAAA</sequence>
<comment type="subunit">
    <text evidence="6">Homodimer.</text>
</comment>
<comment type="function">
    <text evidence="6">Quinone reductase that provides resistance to thiol-specific stress caused by electrophilic quinones.</text>
</comment>
<evidence type="ECO:0000313" key="8">
    <source>
        <dbReference type="EMBL" id="MEY6430823.1"/>
    </source>
</evidence>
<protein>
    <recommendedName>
        <fullName evidence="6">FMN dependent NADH:quinone oxidoreductase</fullName>
        <ecNumber evidence="6">1.6.5.-</ecNumber>
    </recommendedName>
    <alternativeName>
        <fullName evidence="6">Azo-dye reductase</fullName>
    </alternativeName>
    <alternativeName>
        <fullName evidence="6">FMN-dependent NADH-azo compound oxidoreductase</fullName>
    </alternativeName>
    <alternativeName>
        <fullName evidence="6">FMN-dependent NADH-azoreductase</fullName>
        <ecNumber evidence="6">1.7.1.17</ecNumber>
    </alternativeName>
</protein>
<dbReference type="SUPFAM" id="SSF52218">
    <property type="entry name" value="Flavoproteins"/>
    <property type="match status" value="1"/>
</dbReference>
<comment type="caution">
    <text evidence="6">Lacks conserved residue(s) required for the propagation of feature annotation.</text>
</comment>
<evidence type="ECO:0000259" key="7">
    <source>
        <dbReference type="Pfam" id="PF02525"/>
    </source>
</evidence>
<dbReference type="EMBL" id="JBDKXB010000001">
    <property type="protein sequence ID" value="MEY6430823.1"/>
    <property type="molecule type" value="Genomic_DNA"/>
</dbReference>
<reference evidence="8 9" key="1">
    <citation type="submission" date="2024-05" db="EMBL/GenBank/DDBJ databases">
        <title>Genome Sequence and Characterization of the New Strain Purple Sulfur Bacterium of Genus Thioalkalicoccus.</title>
        <authorList>
            <person name="Bryantseva I.A."/>
            <person name="Kyndt J.A."/>
            <person name="Imhoff J.F."/>
        </authorList>
    </citation>
    <scope>NUCLEOTIDE SEQUENCE [LARGE SCALE GENOMIC DNA]</scope>
    <source>
        <strain evidence="8 9">Um2</strain>
    </source>
</reference>
<dbReference type="EC" id="1.6.5.-" evidence="6"/>
<organism evidence="8 9">
    <name type="scientific">Thioalkalicoccus limnaeus</name>
    <dbReference type="NCBI Taxonomy" id="120681"/>
    <lineage>
        <taxon>Bacteria</taxon>
        <taxon>Pseudomonadati</taxon>
        <taxon>Pseudomonadota</taxon>
        <taxon>Gammaproteobacteria</taxon>
        <taxon>Chromatiales</taxon>
        <taxon>Chromatiaceae</taxon>
        <taxon>Thioalkalicoccus</taxon>
    </lineage>
</organism>
<keyword evidence="9" id="KW-1185">Reference proteome</keyword>
<gene>
    <name evidence="6" type="primary">azoR</name>
    <name evidence="8" type="ORF">ABC977_00190</name>
</gene>
<evidence type="ECO:0000256" key="3">
    <source>
        <dbReference type="ARBA" id="ARBA00023002"/>
    </source>
</evidence>
<comment type="cofactor">
    <cofactor evidence="6">
        <name>FMN</name>
        <dbReference type="ChEBI" id="CHEBI:58210"/>
    </cofactor>
    <text evidence="6">Binds 1 FMN per subunit.</text>
</comment>
<comment type="caution">
    <text evidence="8">The sequence shown here is derived from an EMBL/GenBank/DDBJ whole genome shotgun (WGS) entry which is preliminary data.</text>
</comment>
<keyword evidence="1 6" id="KW-0285">Flavoprotein</keyword>
<feature type="binding site" evidence="6">
    <location>
        <begin position="96"/>
        <end position="99"/>
    </location>
    <ligand>
        <name>FMN</name>
        <dbReference type="ChEBI" id="CHEBI:58210"/>
    </ligand>
</feature>
<dbReference type="Gene3D" id="3.40.50.360">
    <property type="match status" value="1"/>
</dbReference>
<comment type="similarity">
    <text evidence="6">Belongs to the azoreductase type 1 family.</text>
</comment>
<evidence type="ECO:0000256" key="2">
    <source>
        <dbReference type="ARBA" id="ARBA00022643"/>
    </source>
</evidence>
<keyword evidence="4 6" id="KW-0520">NAD</keyword>
<dbReference type="PANTHER" id="PTHR43741">
    <property type="entry name" value="FMN-DEPENDENT NADH-AZOREDUCTASE 1"/>
    <property type="match status" value="1"/>
</dbReference>